<proteinExistence type="predicted"/>
<keyword evidence="2" id="KW-1185">Reference proteome</keyword>
<dbReference type="AlphaFoldDB" id="A0AA36HS68"/>
<sequence>MKMLQGRLADSMTVQCQQQQMQRGYEIGMQFGHQFAWRFQSSRIWMIVFAICSLFLRQAESYAVAGLCEKCVNMVSHEWIFSLLAFVQDKMLESLQSSCDNSECKGGVLNTLHPTHLV</sequence>
<gene>
    <name evidence="1" type="ORF">EVOR1521_LOCUS3695</name>
</gene>
<protein>
    <submittedName>
        <fullName evidence="1">Uncharacterized protein</fullName>
    </submittedName>
</protein>
<reference evidence="1" key="1">
    <citation type="submission" date="2023-08" db="EMBL/GenBank/DDBJ databases">
        <authorList>
            <person name="Chen Y."/>
            <person name="Shah S."/>
            <person name="Dougan E. K."/>
            <person name="Thang M."/>
            <person name="Chan C."/>
        </authorList>
    </citation>
    <scope>NUCLEOTIDE SEQUENCE</scope>
</reference>
<evidence type="ECO:0000313" key="2">
    <source>
        <dbReference type="Proteomes" id="UP001178507"/>
    </source>
</evidence>
<dbReference type="EMBL" id="CAUJNA010000228">
    <property type="protein sequence ID" value="CAJ1374061.1"/>
    <property type="molecule type" value="Genomic_DNA"/>
</dbReference>
<name>A0AA36HS68_9DINO</name>
<organism evidence="1 2">
    <name type="scientific">Effrenium voratum</name>
    <dbReference type="NCBI Taxonomy" id="2562239"/>
    <lineage>
        <taxon>Eukaryota</taxon>
        <taxon>Sar</taxon>
        <taxon>Alveolata</taxon>
        <taxon>Dinophyceae</taxon>
        <taxon>Suessiales</taxon>
        <taxon>Symbiodiniaceae</taxon>
        <taxon>Effrenium</taxon>
    </lineage>
</organism>
<comment type="caution">
    <text evidence="1">The sequence shown here is derived from an EMBL/GenBank/DDBJ whole genome shotgun (WGS) entry which is preliminary data.</text>
</comment>
<accession>A0AA36HS68</accession>
<evidence type="ECO:0000313" key="1">
    <source>
        <dbReference type="EMBL" id="CAJ1374061.1"/>
    </source>
</evidence>
<dbReference type="Proteomes" id="UP001178507">
    <property type="component" value="Unassembled WGS sequence"/>
</dbReference>